<dbReference type="Gene3D" id="3.40.50.2000">
    <property type="entry name" value="Glycogen Phosphorylase B"/>
    <property type="match status" value="2"/>
</dbReference>
<dbReference type="PANTHER" id="PTHR45947">
    <property type="entry name" value="SULFOQUINOVOSYL TRANSFERASE SQD2"/>
    <property type="match status" value="1"/>
</dbReference>
<dbReference type="InterPro" id="IPR050194">
    <property type="entry name" value="Glycosyltransferase_grp1"/>
</dbReference>
<dbReference type="AlphaFoldDB" id="A0A1N7JWB5"/>
<sequence>MTAAAPRRPRILAIAEAANPDWVSVPLVGWSLAHSLRAVAEVHLVTQVRNRAAILAAGYVEGRDFTAIDSEALARPAYRLADRLRGDAGKGWTILQAANALSYPYFEHLVWRRFGDALRAGEYDIVHRITPLSPTVQSPLAPRLAKIGVPFVLGPLNGGVPWPEGYEAARRAEREWLAPLRAAYKLLPGRRATLTHASAILAGSRHTASEMPARCADKVLWLPENGIAPERFSRRAQPGQGRPLRVAFVGRLVPYKGCDMLIDAARPLIEAGQVALDIVGDGPEMDRLRGMAGELGSGVLFHGWQPHARVQDILAGADLLGFPSIREFGGGVVLEAMALGLPPLVVDYAGPGELVDDAVGFTIPCLPPDALVPALRAALGEIVAQPFSLRAKGAAAAARVEAHFTWQAKAAQVARVYEWVLQGAPRPAPDLFADDPVAGARPA</sequence>
<evidence type="ECO:0000259" key="1">
    <source>
        <dbReference type="Pfam" id="PF00534"/>
    </source>
</evidence>
<dbReference type="EMBL" id="FTOQ01000001">
    <property type="protein sequence ID" value="SIS53617.1"/>
    <property type="molecule type" value="Genomic_DNA"/>
</dbReference>
<feature type="domain" description="Glycosyl transferase family 1" evidence="1">
    <location>
        <begin position="235"/>
        <end position="379"/>
    </location>
</feature>
<proteinExistence type="predicted"/>
<reference evidence="3" key="1">
    <citation type="submission" date="2017-01" db="EMBL/GenBank/DDBJ databases">
        <authorList>
            <person name="Varghese N."/>
            <person name="Submissions S."/>
        </authorList>
    </citation>
    <scope>NUCLEOTIDE SEQUENCE [LARGE SCALE GENOMIC DNA]</scope>
    <source>
        <strain evidence="3">DSM 29430</strain>
    </source>
</reference>
<dbReference type="Proteomes" id="UP000186684">
    <property type="component" value="Unassembled WGS sequence"/>
</dbReference>
<dbReference type="CDD" id="cd03801">
    <property type="entry name" value="GT4_PimA-like"/>
    <property type="match status" value="1"/>
</dbReference>
<accession>A0A1N7JWB5</accession>
<dbReference type="SUPFAM" id="SSF53756">
    <property type="entry name" value="UDP-Glycosyltransferase/glycogen phosphorylase"/>
    <property type="match status" value="1"/>
</dbReference>
<dbReference type="STRING" id="633194.SAMN05421759_101275"/>
<organism evidence="2 3">
    <name type="scientific">Roseivivax lentus</name>
    <dbReference type="NCBI Taxonomy" id="633194"/>
    <lineage>
        <taxon>Bacteria</taxon>
        <taxon>Pseudomonadati</taxon>
        <taxon>Pseudomonadota</taxon>
        <taxon>Alphaproteobacteria</taxon>
        <taxon>Rhodobacterales</taxon>
        <taxon>Roseobacteraceae</taxon>
        <taxon>Roseivivax</taxon>
    </lineage>
</organism>
<gene>
    <name evidence="2" type="ORF">SAMN05421759_101275</name>
</gene>
<name>A0A1N7JWB5_9RHOB</name>
<keyword evidence="3" id="KW-1185">Reference proteome</keyword>
<protein>
    <submittedName>
        <fullName evidence="2">Glycosyltransferase involved in cell wall bisynthesis</fullName>
    </submittedName>
</protein>
<evidence type="ECO:0000313" key="3">
    <source>
        <dbReference type="Proteomes" id="UP000186684"/>
    </source>
</evidence>
<dbReference type="InterPro" id="IPR001296">
    <property type="entry name" value="Glyco_trans_1"/>
</dbReference>
<dbReference type="RefSeq" id="WP_076444236.1">
    <property type="nucleotide sequence ID" value="NZ_FTOQ01000001.1"/>
</dbReference>
<evidence type="ECO:0000313" key="2">
    <source>
        <dbReference type="EMBL" id="SIS53617.1"/>
    </source>
</evidence>
<dbReference type="GO" id="GO:0016757">
    <property type="term" value="F:glycosyltransferase activity"/>
    <property type="evidence" value="ECO:0007669"/>
    <property type="project" value="InterPro"/>
</dbReference>
<dbReference type="PANTHER" id="PTHR45947:SF3">
    <property type="entry name" value="SULFOQUINOVOSYL TRANSFERASE SQD2"/>
    <property type="match status" value="1"/>
</dbReference>
<dbReference type="Pfam" id="PF00534">
    <property type="entry name" value="Glycos_transf_1"/>
    <property type="match status" value="1"/>
</dbReference>
<keyword evidence="2" id="KW-0808">Transferase</keyword>